<reference evidence="1" key="1">
    <citation type="submission" date="2019-02" db="EMBL/GenBank/DDBJ databases">
        <title>Isolation of virulent Lactobacillus brevis phages.</title>
        <authorList>
            <person name="Feyereisen M."/>
            <person name="Mahony J."/>
            <person name="O'Sullivan T."/>
            <person name="van Sinderen D."/>
        </authorList>
    </citation>
    <scope>NUCLEOTIDE SEQUENCE [LARGE SCALE GENOMIC DNA]</scope>
</reference>
<organism evidence="1 2">
    <name type="scientific">Lactobacillus phage SAC12B</name>
    <dbReference type="NCBI Taxonomy" id="2510941"/>
    <lineage>
        <taxon>Viruses</taxon>
        <taxon>Duplodnaviria</taxon>
        <taxon>Heunggongvirae</taxon>
        <taxon>Uroviricota</taxon>
        <taxon>Caudoviricetes</taxon>
        <taxon>Herelleviridae</taxon>
        <taxon>Tybeckvirus</taxon>
        <taxon>Tybeckvirus SAC12B</taxon>
    </lineage>
</organism>
<name>A0A4Y5FFL2_9CAUD</name>
<keyword evidence="2" id="KW-1185">Reference proteome</keyword>
<dbReference type="Proteomes" id="UP000306187">
    <property type="component" value="Segment"/>
</dbReference>
<sequence>MKVKDLIKELEKYDGETEVAIYNHSTGGALEIPNYDPELQVSPDDDFAEEYEFPLGTVFITGK</sequence>
<evidence type="ECO:0000313" key="1">
    <source>
        <dbReference type="EMBL" id="QBJ03892.1"/>
    </source>
</evidence>
<evidence type="ECO:0000313" key="2">
    <source>
        <dbReference type="Proteomes" id="UP000306187"/>
    </source>
</evidence>
<protein>
    <submittedName>
        <fullName evidence="1">Uncharacterized protein</fullName>
    </submittedName>
</protein>
<proteinExistence type="predicted"/>
<dbReference type="EMBL" id="MK504446">
    <property type="protein sequence ID" value="QBJ03892.1"/>
    <property type="molecule type" value="Genomic_DNA"/>
</dbReference>
<gene>
    <name evidence="1" type="ORF">SAC12B_0103</name>
</gene>
<accession>A0A4Y5FFL2</accession>